<proteinExistence type="predicted"/>
<dbReference type="EMBL" id="GETE01000158">
    <property type="protein sequence ID" value="JAT79234.1"/>
    <property type="molecule type" value="Transcribed_RNA"/>
</dbReference>
<name>A0A1D2AJ54_ORNBR</name>
<accession>A0A1D2AJ54</accession>
<reference evidence="1" key="1">
    <citation type="submission" date="2016-07" db="EMBL/GenBank/DDBJ databases">
        <title>Salivary Glands transcriptome analysis on engorged females of Ornithodoros brasiliensis (Acari:Argasidae).</title>
        <authorList>
            <person name="Simons S.M."/>
            <person name="Carvalho E."/>
            <person name="Junqueira-de-Azevedo I."/>
            <person name="Ho P.L."/>
            <person name="Giovanni D."/>
            <person name="Mendonca R."/>
            <person name="Onofrio V."/>
            <person name="Landulfo G."/>
            <person name="Ramirez D."/>
            <person name="Barros-Battesti D."/>
        </authorList>
    </citation>
    <scope>NUCLEOTIDE SEQUENCE</scope>
    <source>
        <strain evidence="1">Female</strain>
        <tissue evidence="1">Salivary gland</tissue>
    </source>
</reference>
<feature type="non-terminal residue" evidence="1">
    <location>
        <position position="1"/>
    </location>
</feature>
<sequence length="170" mass="19665">LDYEHWDFVTHPSVRNDPHTFQWDPRTTDVKIACVNPALIHSSQQDVSKVINSFASKTYHLHILSNCKVQEFHDVLSNLEQPYSIWQAKAIESLFRHVVLRQGYKSDVFVPCWQPTVLSLFTCFRHVTLPNYRVRWIFTVAENVTRSELSSLFHSAGCRAIAVTPNRAIV</sequence>
<dbReference type="AlphaFoldDB" id="A0A1D2AJ54"/>
<organism evidence="1">
    <name type="scientific">Ornithodoros brasiliensis</name>
    <name type="common">Mouro tick</name>
    <dbReference type="NCBI Taxonomy" id="888526"/>
    <lineage>
        <taxon>Eukaryota</taxon>
        <taxon>Metazoa</taxon>
        <taxon>Ecdysozoa</taxon>
        <taxon>Arthropoda</taxon>
        <taxon>Chelicerata</taxon>
        <taxon>Arachnida</taxon>
        <taxon>Acari</taxon>
        <taxon>Parasitiformes</taxon>
        <taxon>Ixodida</taxon>
        <taxon>Ixodoidea</taxon>
        <taxon>Argasidae</taxon>
        <taxon>Ornithodorinae</taxon>
        <taxon>Ornithodoros</taxon>
    </lineage>
</organism>
<evidence type="ECO:0000313" key="1">
    <source>
        <dbReference type="EMBL" id="JAT79234.1"/>
    </source>
</evidence>
<protein>
    <submittedName>
        <fullName evidence="1">Uncharacterized protein</fullName>
    </submittedName>
</protein>
<feature type="non-terminal residue" evidence="1">
    <location>
        <position position="170"/>
    </location>
</feature>